<reference evidence="3" key="1">
    <citation type="submission" date="2023-07" db="EMBL/GenBank/DDBJ databases">
        <title>The carbon used by Thiothrix.</title>
        <authorList>
            <person name="Chen L."/>
        </authorList>
    </citation>
    <scope>NUCLEOTIDE SEQUENCE [LARGE SCALE GENOMIC DNA]</scope>
</reference>
<evidence type="ECO:0000313" key="2">
    <source>
        <dbReference type="EMBL" id="MEB4590216.1"/>
    </source>
</evidence>
<protein>
    <submittedName>
        <fullName evidence="2">Uncharacterized protein</fullName>
    </submittedName>
</protein>
<feature type="region of interest" description="Disordered" evidence="1">
    <location>
        <begin position="1"/>
        <end position="33"/>
    </location>
</feature>
<organism evidence="2 3">
    <name type="scientific">Candidatus Thiothrix phosphatis</name>
    <dbReference type="NCBI Taxonomy" id="3112415"/>
    <lineage>
        <taxon>Bacteria</taxon>
        <taxon>Pseudomonadati</taxon>
        <taxon>Pseudomonadota</taxon>
        <taxon>Gammaproteobacteria</taxon>
        <taxon>Thiotrichales</taxon>
        <taxon>Thiotrichaceae</taxon>
        <taxon>Thiothrix</taxon>
    </lineage>
</organism>
<dbReference type="Proteomes" id="UP001308005">
    <property type="component" value="Unassembled WGS sequence"/>
</dbReference>
<dbReference type="EMBL" id="JAYMYJ010000037">
    <property type="protein sequence ID" value="MEB4590216.1"/>
    <property type="molecule type" value="Genomic_DNA"/>
</dbReference>
<proteinExistence type="predicted"/>
<evidence type="ECO:0000313" key="3">
    <source>
        <dbReference type="Proteomes" id="UP001308005"/>
    </source>
</evidence>
<feature type="compositionally biased region" description="Polar residues" evidence="1">
    <location>
        <begin position="1"/>
        <end position="10"/>
    </location>
</feature>
<keyword evidence="3" id="KW-1185">Reference proteome</keyword>
<name>A0ABU6CTP6_9GAMM</name>
<evidence type="ECO:0000256" key="1">
    <source>
        <dbReference type="SAM" id="MobiDB-lite"/>
    </source>
</evidence>
<sequence>INLSGQNPYQLGSLGSGATWEGPLNPSPYGDDGKEFFSVTPSGHLALYGTSYYGGGAVSGLYAGMADPTSKINAVVSIIMQLLLEDEDQ</sequence>
<gene>
    <name evidence="2" type="ORF">VSS37_04430</name>
</gene>
<reference evidence="2 3" key="2">
    <citation type="submission" date="2024-01" db="EMBL/GenBank/DDBJ databases">
        <authorList>
            <person name="Xie X."/>
        </authorList>
    </citation>
    <scope>NUCLEOTIDE SEQUENCE [LARGE SCALE GENOMIC DNA]</scope>
    <source>
        <strain evidence="2">SCUT-1</strain>
    </source>
</reference>
<accession>A0ABU6CTP6</accession>
<comment type="caution">
    <text evidence="2">The sequence shown here is derived from an EMBL/GenBank/DDBJ whole genome shotgun (WGS) entry which is preliminary data.</text>
</comment>
<dbReference type="RefSeq" id="WP_324693475.1">
    <property type="nucleotide sequence ID" value="NZ_JAYMYJ010000037.1"/>
</dbReference>
<feature type="non-terminal residue" evidence="2">
    <location>
        <position position="1"/>
    </location>
</feature>